<dbReference type="AlphaFoldDB" id="A0AAV5WZY3"/>
<accession>A0AAV5WZY3</accession>
<evidence type="ECO:0000256" key="1">
    <source>
        <dbReference type="ARBA" id="ARBA00004225"/>
    </source>
</evidence>
<dbReference type="Pfam" id="PF03820">
    <property type="entry name" value="SFXNs"/>
    <property type="match status" value="1"/>
</dbReference>
<evidence type="ECO:0000256" key="6">
    <source>
        <dbReference type="ARBA" id="ARBA00022989"/>
    </source>
</evidence>
<comment type="caution">
    <text evidence="9">Lacks conserved residue(s) required for the propagation of feature annotation.</text>
</comment>
<comment type="caution">
    <text evidence="10">The sequence shown here is derived from an EMBL/GenBank/DDBJ whole genome shotgun (WGS) entry which is preliminary data.</text>
</comment>
<dbReference type="PANTHER" id="PTHR11153:SF14">
    <property type="entry name" value="SIDEROFLEXIN-2"/>
    <property type="match status" value="1"/>
</dbReference>
<evidence type="ECO:0000256" key="2">
    <source>
        <dbReference type="ARBA" id="ARBA00005974"/>
    </source>
</evidence>
<dbReference type="NCBIfam" id="TIGR00798">
    <property type="entry name" value="mtc"/>
    <property type="match status" value="1"/>
</dbReference>
<dbReference type="EMBL" id="BTSY01000007">
    <property type="protein sequence ID" value="GMT36190.1"/>
    <property type="molecule type" value="Genomic_DNA"/>
</dbReference>
<dbReference type="PANTHER" id="PTHR11153">
    <property type="entry name" value="SIDEROFLEXIN"/>
    <property type="match status" value="1"/>
</dbReference>
<dbReference type="GO" id="GO:0005743">
    <property type="term" value="C:mitochondrial inner membrane"/>
    <property type="evidence" value="ECO:0007669"/>
    <property type="project" value="TreeGrafter"/>
</dbReference>
<reference evidence="10" key="1">
    <citation type="submission" date="2023-10" db="EMBL/GenBank/DDBJ databases">
        <title>Genome assembly of Pristionchus species.</title>
        <authorList>
            <person name="Yoshida K."/>
            <person name="Sommer R.J."/>
        </authorList>
    </citation>
    <scope>NUCLEOTIDE SEQUENCE</scope>
    <source>
        <strain evidence="10">RS5133</strain>
    </source>
</reference>
<keyword evidence="5" id="KW-0029">Amino-acid transport</keyword>
<evidence type="ECO:0000256" key="8">
    <source>
        <dbReference type="ARBA" id="ARBA00023136"/>
    </source>
</evidence>
<evidence type="ECO:0000256" key="3">
    <source>
        <dbReference type="ARBA" id="ARBA00022448"/>
    </source>
</evidence>
<keyword evidence="3" id="KW-0813">Transport</keyword>
<evidence type="ECO:0000256" key="5">
    <source>
        <dbReference type="ARBA" id="ARBA00022970"/>
    </source>
</evidence>
<dbReference type="Proteomes" id="UP001432322">
    <property type="component" value="Unassembled WGS sequence"/>
</dbReference>
<evidence type="ECO:0000256" key="4">
    <source>
        <dbReference type="ARBA" id="ARBA00022692"/>
    </source>
</evidence>
<comment type="subcellular location">
    <subcellularLocation>
        <location evidence="1 9">Mitochondrion membrane</location>
        <topology evidence="1 9">Multi-pass membrane protein</topology>
    </subcellularLocation>
</comment>
<evidence type="ECO:0000256" key="9">
    <source>
        <dbReference type="RuleBase" id="RU362000"/>
    </source>
</evidence>
<keyword evidence="4 9" id="KW-0812">Transmembrane</keyword>
<keyword evidence="8 9" id="KW-0472">Membrane</keyword>
<feature type="transmembrane region" description="Helical" evidence="9">
    <location>
        <begin position="268"/>
        <end position="288"/>
    </location>
</feature>
<organism evidence="10 11">
    <name type="scientific">Pristionchus fissidentatus</name>
    <dbReference type="NCBI Taxonomy" id="1538716"/>
    <lineage>
        <taxon>Eukaryota</taxon>
        <taxon>Metazoa</taxon>
        <taxon>Ecdysozoa</taxon>
        <taxon>Nematoda</taxon>
        <taxon>Chromadorea</taxon>
        <taxon>Rhabditida</taxon>
        <taxon>Rhabditina</taxon>
        <taxon>Diplogasteromorpha</taxon>
        <taxon>Diplogasteroidea</taxon>
        <taxon>Neodiplogasteridae</taxon>
        <taxon>Pristionchus</taxon>
    </lineage>
</organism>
<evidence type="ECO:0000256" key="7">
    <source>
        <dbReference type="ARBA" id="ARBA00023128"/>
    </source>
</evidence>
<sequence length="324" mass="36008">MAGEKRVDLSVPRWDQNTFYGRLMHFASITDPTISFCSNKDLLAAKFLVDSYKKREEPAGTRMEDLYRAQRLVGSAFHPDTGDLQNLGGRMCFNAWGGTILCGAMMIWYKSTPAVLFWQWANQSFNALVNYTNRNANSELKTSDLVTAYSTAVGGALSVAMGLKTAFAKAQVSNTLQRMVPLGAVAVANAINIPMMRQNELKNGVVITDENGNAIGTSRLAAFKGVSLVVLSRNVIVAPSMILTPIIVERLLRREWFVRNLKTLNIPVQLLLTFVIYGSMVPVGCALFPQKSSIDMETIRKYEPEAYEKLLRTDLKKAYFNKGL</sequence>
<keyword evidence="7 9" id="KW-0496">Mitochondrion</keyword>
<keyword evidence="6 9" id="KW-1133">Transmembrane helix</keyword>
<comment type="similarity">
    <text evidence="2 9">Belongs to the sideroflexin family.</text>
</comment>
<evidence type="ECO:0000313" key="10">
    <source>
        <dbReference type="EMBL" id="GMT36190.1"/>
    </source>
</evidence>
<feature type="transmembrane region" description="Helical" evidence="9">
    <location>
        <begin position="228"/>
        <end position="248"/>
    </location>
</feature>
<name>A0AAV5WZY3_9BILA</name>
<evidence type="ECO:0000313" key="11">
    <source>
        <dbReference type="Proteomes" id="UP001432322"/>
    </source>
</evidence>
<dbReference type="GO" id="GO:0015075">
    <property type="term" value="F:monoatomic ion transmembrane transporter activity"/>
    <property type="evidence" value="ECO:0007669"/>
    <property type="project" value="InterPro"/>
</dbReference>
<protein>
    <recommendedName>
        <fullName evidence="9">Sidoreflexin</fullName>
    </recommendedName>
</protein>
<dbReference type="GO" id="GO:0140300">
    <property type="term" value="P:serine import into mitochondrion"/>
    <property type="evidence" value="ECO:0007669"/>
    <property type="project" value="TreeGrafter"/>
</dbReference>
<gene>
    <name evidence="10" type="ORF">PFISCL1PPCAC_27487</name>
</gene>
<proteinExistence type="inferred from homology"/>
<keyword evidence="11" id="KW-1185">Reference proteome</keyword>
<dbReference type="InterPro" id="IPR004686">
    <property type="entry name" value="Mtc"/>
</dbReference>